<dbReference type="InterPro" id="IPR019437">
    <property type="entry name" value="TPP1/Est3"/>
</dbReference>
<proteinExistence type="predicted"/>
<dbReference type="OrthoDB" id="2190819at2759"/>
<evidence type="ECO:0000259" key="7">
    <source>
        <dbReference type="Pfam" id="PF10341"/>
    </source>
</evidence>
<dbReference type="GO" id="GO:0007004">
    <property type="term" value="P:telomere maintenance via telomerase"/>
    <property type="evidence" value="ECO:0007669"/>
    <property type="project" value="InterPro"/>
</dbReference>
<organism evidence="8 9">
    <name type="scientific">Encephalitozoon romaleae (strain SJ-2008)</name>
    <name type="common">Microsporidian parasite</name>
    <dbReference type="NCBI Taxonomy" id="1178016"/>
    <lineage>
        <taxon>Eukaryota</taxon>
        <taxon>Fungi</taxon>
        <taxon>Fungi incertae sedis</taxon>
        <taxon>Microsporidia</taxon>
        <taxon>Unikaryonidae</taxon>
        <taxon>Encephalitozoon</taxon>
    </lineage>
</organism>
<dbReference type="Pfam" id="PF10341">
    <property type="entry name" value="TPP1"/>
    <property type="match status" value="1"/>
</dbReference>
<dbReference type="Gene3D" id="2.40.50.960">
    <property type="match status" value="1"/>
</dbReference>
<dbReference type="GO" id="GO:0000781">
    <property type="term" value="C:chromosome, telomeric region"/>
    <property type="evidence" value="ECO:0007669"/>
    <property type="project" value="UniProtKB-SubCell"/>
</dbReference>
<evidence type="ECO:0000256" key="6">
    <source>
        <dbReference type="SAM" id="MobiDB-lite"/>
    </source>
</evidence>
<evidence type="ECO:0000256" key="1">
    <source>
        <dbReference type="ARBA" id="ARBA00004123"/>
    </source>
</evidence>
<accession>I6ZWF9</accession>
<comment type="subcellular location">
    <subcellularLocation>
        <location evidence="2">Chromosome</location>
        <location evidence="2">Telomere</location>
    </subcellularLocation>
    <subcellularLocation>
        <location evidence="1">Nucleus</location>
    </subcellularLocation>
</comment>
<keyword evidence="4" id="KW-0779">Telomere</keyword>
<dbReference type="GO" id="GO:0042162">
    <property type="term" value="F:telomeric DNA binding"/>
    <property type="evidence" value="ECO:0007669"/>
    <property type="project" value="InterPro"/>
</dbReference>
<dbReference type="GO" id="GO:0005697">
    <property type="term" value="C:telomerase holoenzyme complex"/>
    <property type="evidence" value="ECO:0007669"/>
    <property type="project" value="InterPro"/>
</dbReference>
<dbReference type="KEGG" id="ero:EROM_111300"/>
<keyword evidence="3" id="KW-0158">Chromosome</keyword>
<feature type="region of interest" description="Disordered" evidence="6">
    <location>
        <begin position="194"/>
        <end position="218"/>
    </location>
</feature>
<feature type="domain" description="Shelterin complex subunit TPP1/Est3" evidence="7">
    <location>
        <begin position="29"/>
        <end position="113"/>
    </location>
</feature>
<reference evidence="8 9" key="1">
    <citation type="journal article" date="2012" name="Proc. Natl. Acad. Sci. U.S.A.">
        <title>Gain and loss of multiple functionally related, horizontally transferred genes in the reduced genomes of two microsporidian parasites.</title>
        <authorList>
            <person name="Pombert J.-F."/>
            <person name="Selman M."/>
            <person name="Burki F."/>
            <person name="Bardell F.T."/>
            <person name="Farinelli L."/>
            <person name="Solter L.F."/>
            <person name="Whitman D.W."/>
            <person name="Weiss L.M."/>
            <person name="Corradi N."/>
            <person name="Keeling P.J."/>
        </authorList>
    </citation>
    <scope>NUCLEOTIDE SEQUENCE [LARGE SCALE GENOMIC DNA]</scope>
    <source>
        <strain evidence="8 9">SJ-2008</strain>
    </source>
</reference>
<evidence type="ECO:0000256" key="2">
    <source>
        <dbReference type="ARBA" id="ARBA00004574"/>
    </source>
</evidence>
<dbReference type="HOGENOM" id="CLU_1026829_0_0_1"/>
<evidence type="ECO:0000256" key="5">
    <source>
        <dbReference type="ARBA" id="ARBA00023242"/>
    </source>
</evidence>
<dbReference type="GeneID" id="20564729"/>
<dbReference type="VEuPathDB" id="MicrosporidiaDB:EROM_111300"/>
<sequence>MLLFLRDFWIEKTIYEQMYDGHWRRRQQASFNAQVIDIGKKVKDGGFEVCVSDSRHFIDSILTKESIEAFGKEIACGIEDIRGCYITVDKFHYVYHFESKRFLMCIERFTYCGGECDTYGEPSDINEMCFLKSLIDSPLYMRFKPEELVMHRSAIEGMNDGERSYLMTILEQNNDLCGNECRLCKGYKGDGEKPGDLGPREGKIKRYNPFSDRPLDGNDTKADGEKIYIFDGIYIEKEGQGELRSKWLDLCSDSSEDEHNNLL</sequence>
<evidence type="ECO:0000313" key="9">
    <source>
        <dbReference type="Proteomes" id="UP000010094"/>
    </source>
</evidence>
<dbReference type="RefSeq" id="XP_009265608.1">
    <property type="nucleotide sequence ID" value="XM_009267333.1"/>
</dbReference>
<keyword evidence="5" id="KW-0539">Nucleus</keyword>
<evidence type="ECO:0000256" key="3">
    <source>
        <dbReference type="ARBA" id="ARBA00022454"/>
    </source>
</evidence>
<evidence type="ECO:0000256" key="4">
    <source>
        <dbReference type="ARBA" id="ARBA00022895"/>
    </source>
</evidence>
<feature type="compositionally biased region" description="Basic and acidic residues" evidence="6">
    <location>
        <begin position="194"/>
        <end position="204"/>
    </location>
</feature>
<name>I6ZWF9_ENCRO</name>
<gene>
    <name evidence="8" type="ordered locus">EROM_111300</name>
</gene>
<protein>
    <recommendedName>
        <fullName evidence="7">Shelterin complex subunit TPP1/Est3 domain-containing protein</fullName>
    </recommendedName>
</protein>
<dbReference type="Proteomes" id="UP000010094">
    <property type="component" value="Chromosome XI"/>
</dbReference>
<dbReference type="AlphaFoldDB" id="I6ZWF9"/>
<evidence type="ECO:0000313" key="8">
    <source>
        <dbReference type="EMBL" id="AFN84111.1"/>
    </source>
</evidence>
<keyword evidence="9" id="KW-1185">Reference proteome</keyword>
<dbReference type="EMBL" id="CP003530">
    <property type="protein sequence ID" value="AFN84111.1"/>
    <property type="molecule type" value="Genomic_DNA"/>
</dbReference>